<dbReference type="eggNOG" id="ENOG502Z8R4">
    <property type="taxonomic scope" value="Bacteria"/>
</dbReference>
<dbReference type="RefSeq" id="WP_014265779.1">
    <property type="nucleotide sequence ID" value="NC_016631.1"/>
</dbReference>
<dbReference type="Proteomes" id="UP000007113">
    <property type="component" value="Chromosome"/>
</dbReference>
<dbReference type="STRING" id="682795.AciX8_2591"/>
<dbReference type="KEGG" id="gma:AciX8_2591"/>
<gene>
    <name evidence="3" type="ordered locus">AciX8_2591</name>
</gene>
<dbReference type="OrthoDB" id="7052005at2"/>
<name>G8P0A7_GRAMM</name>
<evidence type="ECO:0000313" key="4">
    <source>
        <dbReference type="Proteomes" id="UP000007113"/>
    </source>
</evidence>
<accession>G8P0A7</accession>
<feature type="compositionally biased region" description="Low complexity" evidence="1">
    <location>
        <begin position="902"/>
        <end position="912"/>
    </location>
</feature>
<keyword evidence="2" id="KW-0732">Signal</keyword>
<evidence type="ECO:0000313" key="3">
    <source>
        <dbReference type="EMBL" id="AEU36901.1"/>
    </source>
</evidence>
<feature type="compositionally biased region" description="Pro residues" evidence="1">
    <location>
        <begin position="881"/>
        <end position="901"/>
    </location>
</feature>
<feature type="region of interest" description="Disordered" evidence="1">
    <location>
        <begin position="817"/>
        <end position="912"/>
    </location>
</feature>
<reference evidence="3 4" key="1">
    <citation type="submission" date="2011-11" db="EMBL/GenBank/DDBJ databases">
        <title>Complete sequence of Granulicella mallensis MP5ACTX8.</title>
        <authorList>
            <consortium name="US DOE Joint Genome Institute"/>
            <person name="Lucas S."/>
            <person name="Copeland A."/>
            <person name="Lapidus A."/>
            <person name="Cheng J.-F."/>
            <person name="Goodwin L."/>
            <person name="Pitluck S."/>
            <person name="Peters L."/>
            <person name="Lu M."/>
            <person name="Detter J.C."/>
            <person name="Han C."/>
            <person name="Tapia R."/>
            <person name="Land M."/>
            <person name="Hauser L."/>
            <person name="Kyrpides N."/>
            <person name="Ivanova N."/>
            <person name="Mikhailova N."/>
            <person name="Pagani I."/>
            <person name="Rawat S."/>
            <person name="Mannisto M."/>
            <person name="Haggblom M."/>
            <person name="Woyke T."/>
        </authorList>
    </citation>
    <scope>NUCLEOTIDE SEQUENCE [LARGE SCALE GENOMIC DNA]</scope>
    <source>
        <strain evidence="4">ATCC BAA-1857 / DSM 23137 / MP5ACTX8</strain>
    </source>
</reference>
<organism evidence="3 4">
    <name type="scientific">Granulicella mallensis (strain ATCC BAA-1857 / DSM 23137 / MP5ACTX8)</name>
    <dbReference type="NCBI Taxonomy" id="682795"/>
    <lineage>
        <taxon>Bacteria</taxon>
        <taxon>Pseudomonadati</taxon>
        <taxon>Acidobacteriota</taxon>
        <taxon>Terriglobia</taxon>
        <taxon>Terriglobales</taxon>
        <taxon>Acidobacteriaceae</taxon>
        <taxon>Granulicella</taxon>
    </lineage>
</organism>
<feature type="signal peptide" evidence="2">
    <location>
        <begin position="1"/>
        <end position="21"/>
    </location>
</feature>
<evidence type="ECO:0000256" key="2">
    <source>
        <dbReference type="SAM" id="SignalP"/>
    </source>
</evidence>
<dbReference type="HOGENOM" id="CLU_342222_0_0_0"/>
<protein>
    <submittedName>
        <fullName evidence="3">Uncharacterized protein</fullName>
    </submittedName>
</protein>
<feature type="chain" id="PRO_5003512272" evidence="2">
    <location>
        <begin position="22"/>
        <end position="912"/>
    </location>
</feature>
<evidence type="ECO:0000256" key="1">
    <source>
        <dbReference type="SAM" id="MobiDB-lite"/>
    </source>
</evidence>
<proteinExistence type="predicted"/>
<keyword evidence="4" id="KW-1185">Reference proteome</keyword>
<dbReference type="AlphaFoldDB" id="G8P0A7"/>
<feature type="compositionally biased region" description="Low complexity" evidence="1">
    <location>
        <begin position="824"/>
        <end position="862"/>
    </location>
</feature>
<sequence>MKLSRVAACLFAAAITVTLRADNARFDLVGPKIDVRVTRGTATLPIAQVPNLQPGDKIWIKADLPHSQSNHLLIIVAFLRGTTNEPPDNWFTEIDTWDKKTIEGTTITVPKEAEQAVMFVAPETGGDFKTLRSAVKGRPGLFIRADADLNQASFEQQRIERYLAAMKTIPQNDQKAIQDHSAKLAATLALKPNADCFKQPVDQQVNCLTQSSAPVLLDDGHGQSVADALTTGASSDFINAASATPMAAAGLYSAYVGAVVDLVHLVSLLRTAQYQYIPGISFPQGSTLNLKLNAPPSFNNPKTVIVIGLPAIQSAKLPPLHPHDADEVACLLQPKMALQLEGAPLVFSTGFAHDLILHLNRTGAPSDIPLTPDAFEGGLIATKEEQRKPLIDESASAPPAKSDVKIGSSTDLTITGTVRGYWGFDPFEGPTLTLQQVDGKDWKIVGDTQLIAGQDNHLTLKGDGTACVQHIALTTSKDKDIDVTFKPTASDGGKVAKDSLDLDASLKKVQPGGYSLAIQQYGDANQDKVPLTAYTGDIHLDGLKVHAGDNEAVLTGQGLQDVVSVQIAGQAFTPAGTGNDDKNLHLHSGAGVSPENGADATAKLKDGRTMKIKVSTEAARPGLKLLSFDATPAQQDGSIPVTLGTKNDIPLNGKLTFVVQTKDVFPRTQTIEVATADGSVHTSLSFAANNLVLQDDHTAIATLDPLKAFGQSAFGNLQMRPVAEDQTPGDWTPLGTLVRTPQITAIHCTNADAPTCTVDGNQFFLVQTFGASKDFAKPAEVPTGFAASTFTVPTPLDGATLYLKLRDDPNVVATVTLPTPIEKSTPAPATTAQAPTSTPDATPAAQGAAPSTQNAAPATPAAPTSPNPSTPPATSAAPAATPSPAPAPATTPAATPSPTPAQPSTDTSTQPK</sequence>
<dbReference type="EMBL" id="CP003130">
    <property type="protein sequence ID" value="AEU36901.1"/>
    <property type="molecule type" value="Genomic_DNA"/>
</dbReference>